<dbReference type="InterPro" id="IPR050214">
    <property type="entry name" value="Cys_Synth/Cystath_Beta-Synth"/>
</dbReference>
<evidence type="ECO:0000256" key="11">
    <source>
        <dbReference type="ARBA" id="ARBA00026192"/>
    </source>
</evidence>
<dbReference type="FunFam" id="3.40.50.1100:FF:000118">
    <property type="entry name" value="Related to CYS4-cystathionine beta-synthase"/>
    <property type="match status" value="1"/>
</dbReference>
<dbReference type="SUPFAM" id="SSF54631">
    <property type="entry name" value="CBS-domain pair"/>
    <property type="match status" value="1"/>
</dbReference>
<accession>A0A538T4Q3</accession>
<evidence type="ECO:0000313" key="19">
    <source>
        <dbReference type="EMBL" id="TMQ58606.1"/>
    </source>
</evidence>
<comment type="pathway">
    <text evidence="2">Amino-acid biosynthesis; L-cysteine biosynthesis; L-cysteine from L-homocysteine and L-serine: step 1/2.</text>
</comment>
<evidence type="ECO:0000256" key="13">
    <source>
        <dbReference type="NCBIfam" id="TIGR01137"/>
    </source>
</evidence>
<dbReference type="PROSITE" id="PS00901">
    <property type="entry name" value="CYS_SYNTHASE"/>
    <property type="match status" value="1"/>
</dbReference>
<dbReference type="PANTHER" id="PTHR10314">
    <property type="entry name" value="CYSTATHIONINE BETA-SYNTHASE"/>
    <property type="match status" value="1"/>
</dbReference>
<feature type="binding site" evidence="14">
    <location>
        <position position="97"/>
    </location>
    <ligand>
        <name>pyridoxal 5'-phosphate</name>
        <dbReference type="ChEBI" id="CHEBI:597326"/>
    </ligand>
</feature>
<keyword evidence="8 16" id="KW-0129">CBS domain</keyword>
<evidence type="ECO:0000256" key="12">
    <source>
        <dbReference type="ARBA" id="ARBA00047490"/>
    </source>
</evidence>
<keyword evidence="7 14" id="KW-0663">Pyridoxal phosphate</keyword>
<dbReference type="Proteomes" id="UP000316852">
    <property type="component" value="Unassembled WGS sequence"/>
</dbReference>
<proteinExistence type="inferred from homology"/>
<feature type="binding site" evidence="14">
    <location>
        <position position="298"/>
    </location>
    <ligand>
        <name>pyridoxal 5'-phosphate</name>
        <dbReference type="ChEBI" id="CHEBI:597326"/>
    </ligand>
</feature>
<dbReference type="EMBL" id="VBOW01000032">
    <property type="protein sequence ID" value="TMQ58606.1"/>
    <property type="molecule type" value="Genomic_DNA"/>
</dbReference>
<evidence type="ECO:0000256" key="17">
    <source>
        <dbReference type="SAM" id="MobiDB-lite"/>
    </source>
</evidence>
<evidence type="ECO:0000256" key="4">
    <source>
        <dbReference type="ARBA" id="ARBA00012041"/>
    </source>
</evidence>
<dbReference type="CDD" id="cd01561">
    <property type="entry name" value="CBS_like"/>
    <property type="match status" value="1"/>
</dbReference>
<feature type="domain" description="CBS" evidence="18">
    <location>
        <begin position="363"/>
        <end position="421"/>
    </location>
</feature>
<feature type="region of interest" description="Disordered" evidence="17">
    <location>
        <begin position="1"/>
        <end position="25"/>
    </location>
</feature>
<feature type="modified residue" description="N6-(pyridoxal phosphate)lysine" evidence="15">
    <location>
        <position position="67"/>
    </location>
</feature>
<evidence type="ECO:0000256" key="1">
    <source>
        <dbReference type="ARBA" id="ARBA00001933"/>
    </source>
</evidence>
<evidence type="ECO:0000256" key="3">
    <source>
        <dbReference type="ARBA" id="ARBA00007103"/>
    </source>
</evidence>
<dbReference type="GO" id="GO:0006535">
    <property type="term" value="P:cysteine biosynthetic process from serine"/>
    <property type="evidence" value="ECO:0007669"/>
    <property type="project" value="InterPro"/>
</dbReference>
<dbReference type="UniPathway" id="UPA00136">
    <property type="reaction ID" value="UER00201"/>
</dbReference>
<dbReference type="FunFam" id="3.40.50.1100:FF:000003">
    <property type="entry name" value="Cystathionine beta-synthase"/>
    <property type="match status" value="1"/>
</dbReference>
<dbReference type="GO" id="GO:0004122">
    <property type="term" value="F:cystathionine beta-synthase activity"/>
    <property type="evidence" value="ECO:0007669"/>
    <property type="project" value="UniProtKB-UniRule"/>
</dbReference>
<name>A0A538T4Q3_UNCEI</name>
<evidence type="ECO:0000256" key="5">
    <source>
        <dbReference type="ARBA" id="ARBA00022605"/>
    </source>
</evidence>
<organism evidence="19 20">
    <name type="scientific">Eiseniibacteriota bacterium</name>
    <dbReference type="NCBI Taxonomy" id="2212470"/>
    <lineage>
        <taxon>Bacteria</taxon>
        <taxon>Candidatus Eiseniibacteriota</taxon>
    </lineage>
</organism>
<dbReference type="EC" id="4.2.1.22" evidence="4 13"/>
<dbReference type="NCBIfam" id="TIGR01137">
    <property type="entry name" value="cysta_beta"/>
    <property type="match status" value="1"/>
</dbReference>
<keyword evidence="6" id="KW-0808">Transferase</keyword>
<feature type="binding site" evidence="14">
    <location>
        <begin position="204"/>
        <end position="208"/>
    </location>
    <ligand>
        <name>pyridoxal 5'-phosphate</name>
        <dbReference type="ChEBI" id="CHEBI:597326"/>
    </ligand>
</feature>
<dbReference type="InterPro" id="IPR005856">
    <property type="entry name" value="Cys_synth"/>
</dbReference>
<dbReference type="InterPro" id="IPR001216">
    <property type="entry name" value="P-phosphate_BS"/>
</dbReference>
<evidence type="ECO:0000256" key="2">
    <source>
        <dbReference type="ARBA" id="ARBA00005003"/>
    </source>
</evidence>
<dbReference type="GO" id="GO:0004124">
    <property type="term" value="F:cysteine synthase activity"/>
    <property type="evidence" value="ECO:0007669"/>
    <property type="project" value="InterPro"/>
</dbReference>
<keyword evidence="5" id="KW-0028">Amino-acid biosynthesis</keyword>
<keyword evidence="10 19" id="KW-0456">Lyase</keyword>
<dbReference type="NCBIfam" id="TIGR01136">
    <property type="entry name" value="cysKM"/>
    <property type="match status" value="1"/>
</dbReference>
<evidence type="ECO:0000256" key="15">
    <source>
        <dbReference type="PIRSR" id="PIRSR605856-51"/>
    </source>
</evidence>
<evidence type="ECO:0000256" key="7">
    <source>
        <dbReference type="ARBA" id="ARBA00022898"/>
    </source>
</evidence>
<evidence type="ECO:0000256" key="9">
    <source>
        <dbReference type="ARBA" id="ARBA00023192"/>
    </source>
</evidence>
<dbReference type="InterPro" id="IPR046342">
    <property type="entry name" value="CBS_dom_sf"/>
</dbReference>
<dbReference type="PROSITE" id="PS51371">
    <property type="entry name" value="CBS"/>
    <property type="match status" value="1"/>
</dbReference>
<dbReference type="SMART" id="SM00116">
    <property type="entry name" value="CBS"/>
    <property type="match status" value="2"/>
</dbReference>
<gene>
    <name evidence="19" type="ORF">E6K76_07665</name>
</gene>
<dbReference type="GO" id="GO:0019343">
    <property type="term" value="P:cysteine biosynthetic process via cystathionine"/>
    <property type="evidence" value="ECO:0007669"/>
    <property type="project" value="InterPro"/>
</dbReference>
<keyword evidence="9" id="KW-0198">Cysteine biosynthesis</keyword>
<sequence length="477" mass="51302">MTPKNTTETASEPARETRTAPGPPPIVDTILETVGNTPMVRLRHLAAECPATVLAKVESFNPGGSVKDRIAVAIVQEAEAKGLLKPGGIIVEATSGNTGMGLALVAAVKGYRAIFVMPDKVSKEKINLLKSFGAEVVITPTALPPDSPESYYEVAKRIGREMPGAYLANQYYNPTNPEAHFRATGPEIWQQTGGKLDYFVAGLGTGGTISGTARYLKQQNPKIKVIGADPVGSILRDYFYTKKMVPAKTYKVEGIGEDFLPGTLDFSMIDEVIPVNDAQSLNLARRLAREEGILAGGSSGTALFAAFQVARQAKPGQVVVVLIPDTGERYLSKVHSDEWMRDNRLLDSSTITIADVMVGKRNHIPSLVSINYDDTVDRALSLIREFNISQLPVLKEGNVVGSVSEGVLLQKVLDGSAHGDTRVEYLLEKPLPVVPLDAHLPRAMKVLAASNAAVAVDHQGKPAGILTRFDLLEYINP</sequence>
<evidence type="ECO:0000256" key="14">
    <source>
        <dbReference type="PIRSR" id="PIRSR605856-50"/>
    </source>
</evidence>
<dbReference type="GO" id="GO:0005737">
    <property type="term" value="C:cytoplasm"/>
    <property type="evidence" value="ECO:0007669"/>
    <property type="project" value="InterPro"/>
</dbReference>
<comment type="caution">
    <text evidence="19">The sequence shown here is derived from an EMBL/GenBank/DDBJ whole genome shotgun (WGS) entry which is preliminary data.</text>
</comment>
<dbReference type="Pfam" id="PF00571">
    <property type="entry name" value="CBS"/>
    <property type="match status" value="2"/>
</dbReference>
<evidence type="ECO:0000256" key="8">
    <source>
        <dbReference type="ARBA" id="ARBA00023122"/>
    </source>
</evidence>
<dbReference type="InterPro" id="IPR001926">
    <property type="entry name" value="TrpB-like_PALP"/>
</dbReference>
<evidence type="ECO:0000313" key="20">
    <source>
        <dbReference type="Proteomes" id="UP000316852"/>
    </source>
</evidence>
<dbReference type="SUPFAM" id="SSF53686">
    <property type="entry name" value="Tryptophan synthase beta subunit-like PLP-dependent enzymes"/>
    <property type="match status" value="1"/>
</dbReference>
<dbReference type="Gene3D" id="3.10.580.10">
    <property type="entry name" value="CBS-domain"/>
    <property type="match status" value="1"/>
</dbReference>
<dbReference type="InterPro" id="IPR036052">
    <property type="entry name" value="TrpB-like_PALP_sf"/>
</dbReference>
<dbReference type="InterPro" id="IPR005857">
    <property type="entry name" value="Cysta_beta_synth"/>
</dbReference>
<evidence type="ECO:0000259" key="18">
    <source>
        <dbReference type="PROSITE" id="PS51371"/>
    </source>
</evidence>
<dbReference type="InterPro" id="IPR000644">
    <property type="entry name" value="CBS_dom"/>
</dbReference>
<dbReference type="Pfam" id="PF00291">
    <property type="entry name" value="PALP"/>
    <property type="match status" value="1"/>
</dbReference>
<comment type="catalytic activity">
    <reaction evidence="12">
        <text>L-homocysteine + L-serine = L,L-cystathionine + H2O</text>
        <dbReference type="Rhea" id="RHEA:10112"/>
        <dbReference type="ChEBI" id="CHEBI:15377"/>
        <dbReference type="ChEBI" id="CHEBI:33384"/>
        <dbReference type="ChEBI" id="CHEBI:58161"/>
        <dbReference type="ChEBI" id="CHEBI:58199"/>
        <dbReference type="EC" id="4.2.1.22"/>
    </reaction>
</comment>
<evidence type="ECO:0000256" key="16">
    <source>
        <dbReference type="PROSITE-ProRule" id="PRU00703"/>
    </source>
</evidence>
<protein>
    <recommendedName>
        <fullName evidence="11 13">Cystathionine beta-synthase</fullName>
        <ecNumber evidence="4 13">4.2.1.22</ecNumber>
    </recommendedName>
</protein>
<dbReference type="AlphaFoldDB" id="A0A538T4Q3"/>
<feature type="compositionally biased region" description="Polar residues" evidence="17">
    <location>
        <begin position="1"/>
        <end position="10"/>
    </location>
</feature>
<evidence type="ECO:0000256" key="6">
    <source>
        <dbReference type="ARBA" id="ARBA00022679"/>
    </source>
</evidence>
<comment type="cofactor">
    <cofactor evidence="1 14">
        <name>pyridoxal 5'-phosphate</name>
        <dbReference type="ChEBI" id="CHEBI:597326"/>
    </cofactor>
</comment>
<reference evidence="19 20" key="1">
    <citation type="journal article" date="2019" name="Nat. Microbiol.">
        <title>Mediterranean grassland soil C-N compound turnover is dependent on rainfall and depth, and is mediated by genomically divergent microorganisms.</title>
        <authorList>
            <person name="Diamond S."/>
            <person name="Andeer P.F."/>
            <person name="Li Z."/>
            <person name="Crits-Christoph A."/>
            <person name="Burstein D."/>
            <person name="Anantharaman K."/>
            <person name="Lane K.R."/>
            <person name="Thomas B.C."/>
            <person name="Pan C."/>
            <person name="Northen T.R."/>
            <person name="Banfield J.F."/>
        </authorList>
    </citation>
    <scope>NUCLEOTIDE SEQUENCE [LARGE SCALE GENOMIC DNA]</scope>
    <source>
        <strain evidence="19">WS_6</strain>
    </source>
</reference>
<evidence type="ECO:0000256" key="10">
    <source>
        <dbReference type="ARBA" id="ARBA00023239"/>
    </source>
</evidence>
<dbReference type="Gene3D" id="3.40.50.1100">
    <property type="match status" value="2"/>
</dbReference>
<comment type="similarity">
    <text evidence="3">Belongs to the cysteine synthase/cystathionine beta-synthase family.</text>
</comment>